<dbReference type="PATRIC" id="fig|702459.3.peg.385"/>
<evidence type="ECO:0000256" key="3">
    <source>
        <dbReference type="ARBA" id="ARBA00009370"/>
    </source>
</evidence>
<dbReference type="GO" id="GO:0004252">
    <property type="term" value="F:serine-type endopeptidase activity"/>
    <property type="evidence" value="ECO:0007669"/>
    <property type="project" value="InterPro"/>
</dbReference>
<feature type="region of interest" description="Disordered" evidence="8">
    <location>
        <begin position="37"/>
        <end position="66"/>
    </location>
</feature>
<dbReference type="InterPro" id="IPR036286">
    <property type="entry name" value="LexA/Signal_pep-like_sf"/>
</dbReference>
<evidence type="ECO:0000256" key="4">
    <source>
        <dbReference type="ARBA" id="ARBA00013208"/>
    </source>
</evidence>
<dbReference type="PANTHER" id="PTHR43390">
    <property type="entry name" value="SIGNAL PEPTIDASE I"/>
    <property type="match status" value="1"/>
</dbReference>
<evidence type="ECO:0000256" key="6">
    <source>
        <dbReference type="PIRSR" id="PIRSR600223-1"/>
    </source>
</evidence>
<dbReference type="eggNOG" id="COG0681">
    <property type="taxonomic scope" value="Bacteria"/>
</dbReference>
<dbReference type="InterPro" id="IPR019533">
    <property type="entry name" value="Peptidase_S26"/>
</dbReference>
<protein>
    <recommendedName>
        <fullName evidence="4 7">Signal peptidase I</fullName>
        <ecNumber evidence="4 7">3.4.21.89</ecNumber>
    </recommendedName>
</protein>
<evidence type="ECO:0000256" key="8">
    <source>
        <dbReference type="SAM" id="MobiDB-lite"/>
    </source>
</evidence>
<evidence type="ECO:0000256" key="5">
    <source>
        <dbReference type="ARBA" id="ARBA00022801"/>
    </source>
</evidence>
<dbReference type="PANTHER" id="PTHR43390:SF1">
    <property type="entry name" value="CHLOROPLAST PROCESSING PEPTIDASE"/>
    <property type="match status" value="1"/>
</dbReference>
<dbReference type="EMBL" id="CP001840">
    <property type="protein sequence ID" value="ADP35489.1"/>
    <property type="molecule type" value="Genomic_DNA"/>
</dbReference>
<evidence type="ECO:0000313" key="10">
    <source>
        <dbReference type="EMBL" id="ADP35489.1"/>
    </source>
</evidence>
<dbReference type="SUPFAM" id="SSF51306">
    <property type="entry name" value="LexA/Signal peptidase"/>
    <property type="match status" value="1"/>
</dbReference>
<dbReference type="GO" id="GO:0009003">
    <property type="term" value="F:signal peptidase activity"/>
    <property type="evidence" value="ECO:0007669"/>
    <property type="project" value="UniProtKB-EC"/>
</dbReference>
<sequence>MRPDDHRTDRAMPGSGTEFSRDEWIVAIADHGVDPTDMPGRVVGTDGRDSLARRRKGAHRKTSPKHNNDSFSFRDLLIWCVVPFVAVLLVRIFLIGFYVIPSGSMRDTIEIGDRVITSKLTPRYFDLKRGDIVVFHDPANWLNQETTRGKGDYLIKRLIGLPGDVVECGGAGQPVKINGVAIDETSYIKSGVDPSSFSFRVEVTAGHIFVMGDNRASSADSRYHQDDGDHGLVPIDNVVGVGLMRYWPLNRMSFLSSHHDVFKDVPAGKAQ</sequence>
<reference evidence="10 11" key="1">
    <citation type="journal article" date="2010" name="Proc. Natl. Acad. Sci. U.S.A.">
        <title>Genome analysis of Bifidobacterium bifidum PRL2010 reveals metabolic pathways for host-derived glycan foraging.</title>
        <authorList>
            <person name="Turroni F."/>
            <person name="Bottacini F."/>
            <person name="Foroni E."/>
            <person name="Mulder I."/>
            <person name="Kim J.H."/>
            <person name="Zomer A."/>
            <person name="Sanchez B."/>
            <person name="Bidossi A."/>
            <person name="Ferrarini A."/>
            <person name="Giubellini V."/>
            <person name="Delledonne M."/>
            <person name="Henrissat B."/>
            <person name="Coutinho P."/>
            <person name="Oggioni M."/>
            <person name="Fitzgerald G.F."/>
            <person name="Mills D."/>
            <person name="Margolles A."/>
            <person name="Kelly D."/>
            <person name="van Sinderen D."/>
            <person name="Ventura M."/>
        </authorList>
    </citation>
    <scope>NUCLEOTIDE SEQUENCE [LARGE SCALE GENOMIC DNA]</scope>
    <source>
        <strain evidence="10 11">PRL2010</strain>
    </source>
</reference>
<keyword evidence="7" id="KW-0812">Transmembrane</keyword>
<keyword evidence="7" id="KW-0472">Membrane</keyword>
<keyword evidence="5 7" id="KW-0378">Hydrolase</keyword>
<dbReference type="CDD" id="cd06530">
    <property type="entry name" value="S26_SPase_I"/>
    <property type="match status" value="1"/>
</dbReference>
<dbReference type="Proteomes" id="UP000002312">
    <property type="component" value="Chromosome"/>
</dbReference>
<gene>
    <name evidence="10" type="primary">lepB</name>
    <name evidence="10" type="ordered locus">BBPR_0371</name>
</gene>
<comment type="catalytic activity">
    <reaction evidence="1 7">
        <text>Cleavage of hydrophobic, N-terminal signal or leader sequences from secreted and periplasmic proteins.</text>
        <dbReference type="EC" id="3.4.21.89"/>
    </reaction>
</comment>
<keyword evidence="7" id="KW-1133">Transmembrane helix</keyword>
<dbReference type="InterPro" id="IPR019758">
    <property type="entry name" value="Pept_S26A_signal_pept_1_CS"/>
</dbReference>
<evidence type="ECO:0000259" key="9">
    <source>
        <dbReference type="Pfam" id="PF10502"/>
    </source>
</evidence>
<comment type="similarity">
    <text evidence="3 7">Belongs to the peptidase S26 family.</text>
</comment>
<feature type="active site" evidence="6">
    <location>
        <position position="156"/>
    </location>
</feature>
<dbReference type="Gene3D" id="2.10.109.10">
    <property type="entry name" value="Umud Fragment, subunit A"/>
    <property type="match status" value="1"/>
</dbReference>
<organism evidence="10 11">
    <name type="scientific">Bifidobacterium bifidum (strain PRL2010)</name>
    <dbReference type="NCBI Taxonomy" id="702459"/>
    <lineage>
        <taxon>Bacteria</taxon>
        <taxon>Bacillati</taxon>
        <taxon>Actinomycetota</taxon>
        <taxon>Actinomycetes</taxon>
        <taxon>Bifidobacteriales</taxon>
        <taxon>Bifidobacteriaceae</taxon>
        <taxon>Bifidobacterium</taxon>
    </lineage>
</organism>
<feature type="transmembrane region" description="Helical" evidence="7">
    <location>
        <begin position="76"/>
        <end position="100"/>
    </location>
</feature>
<feature type="domain" description="Peptidase S26" evidence="9">
    <location>
        <begin position="76"/>
        <end position="247"/>
    </location>
</feature>
<evidence type="ECO:0000313" key="11">
    <source>
        <dbReference type="Proteomes" id="UP000002312"/>
    </source>
</evidence>
<dbReference type="GO" id="GO:0006465">
    <property type="term" value="P:signal peptide processing"/>
    <property type="evidence" value="ECO:0007669"/>
    <property type="project" value="InterPro"/>
</dbReference>
<feature type="compositionally biased region" description="Basic residues" evidence="8">
    <location>
        <begin position="53"/>
        <end position="64"/>
    </location>
</feature>
<dbReference type="HOGENOM" id="CLU_028723_0_1_11"/>
<dbReference type="OrthoDB" id="9815782at2"/>
<proteinExistence type="inferred from homology"/>
<dbReference type="PROSITE" id="PS00761">
    <property type="entry name" value="SPASE_I_3"/>
    <property type="match status" value="1"/>
</dbReference>
<dbReference type="AlphaFoldDB" id="A0A0H3EAZ4"/>
<accession>A0A0H3EAZ4</accession>
<evidence type="ECO:0000256" key="2">
    <source>
        <dbReference type="ARBA" id="ARBA00004401"/>
    </source>
</evidence>
<dbReference type="RefSeq" id="WP_013389561.1">
    <property type="nucleotide sequence ID" value="NC_014638.1"/>
</dbReference>
<dbReference type="Pfam" id="PF10502">
    <property type="entry name" value="Peptidase_S26"/>
    <property type="match status" value="1"/>
</dbReference>
<dbReference type="PRINTS" id="PR00727">
    <property type="entry name" value="LEADERPTASE"/>
</dbReference>
<evidence type="ECO:0000256" key="1">
    <source>
        <dbReference type="ARBA" id="ARBA00000677"/>
    </source>
</evidence>
<comment type="subcellular location">
    <subcellularLocation>
        <location evidence="2">Cell membrane</location>
        <topology evidence="2">Single-pass type II membrane protein</topology>
    </subcellularLocation>
    <subcellularLocation>
        <location evidence="7">Membrane</location>
        <topology evidence="7">Single-pass type II membrane protein</topology>
    </subcellularLocation>
</comment>
<feature type="active site" evidence="6">
    <location>
        <position position="104"/>
    </location>
</feature>
<dbReference type="GO" id="GO:0005886">
    <property type="term" value="C:plasma membrane"/>
    <property type="evidence" value="ECO:0007669"/>
    <property type="project" value="UniProtKB-SubCell"/>
</dbReference>
<name>A0A0H3EAZ4_BIFBP</name>
<dbReference type="InterPro" id="IPR000223">
    <property type="entry name" value="Pept_S26A_signal_pept_1"/>
</dbReference>
<dbReference type="NCBIfam" id="TIGR02227">
    <property type="entry name" value="sigpep_I_bact"/>
    <property type="match status" value="1"/>
</dbReference>
<evidence type="ECO:0000256" key="7">
    <source>
        <dbReference type="RuleBase" id="RU362042"/>
    </source>
</evidence>
<dbReference type="EC" id="3.4.21.89" evidence="4 7"/>
<dbReference type="KEGG" id="bbp:BBPR_0371"/>
<keyword evidence="7" id="KW-0645">Protease</keyword>